<dbReference type="STRING" id="1658765.Msub_12510"/>
<dbReference type="EMBL" id="LFBU01000001">
    <property type="protein sequence ID" value="KMQ76299.1"/>
    <property type="molecule type" value="Genomic_DNA"/>
</dbReference>
<sequence length="69" mass="7542">MSKAILCDGDWTMTATGWDCAGAITQVVYTIPVEYTPAMITEALFQGFTVTLPLMAVAWGGRQVLKMLR</sequence>
<evidence type="ECO:0000256" key="1">
    <source>
        <dbReference type="SAM" id="Phobius"/>
    </source>
</evidence>
<gene>
    <name evidence="2" type="ORF">Msub_12510</name>
</gene>
<keyword evidence="3" id="KW-1185">Reference proteome</keyword>
<accession>A0A0J7JEI1</accession>
<protein>
    <submittedName>
        <fullName evidence="2">Uncharacterized protein</fullName>
    </submittedName>
</protein>
<feature type="transmembrane region" description="Helical" evidence="1">
    <location>
        <begin position="43"/>
        <end position="61"/>
    </location>
</feature>
<evidence type="ECO:0000313" key="3">
    <source>
        <dbReference type="Proteomes" id="UP000036102"/>
    </source>
</evidence>
<dbReference type="PATRIC" id="fig|1658765.3.peg.2528"/>
<reference evidence="2 3" key="1">
    <citation type="submission" date="2015-06" db="EMBL/GenBank/DDBJ databases">
        <title>Marinobacter subterrani, a genetically tractable neutrophilic iron-oxidizing strain isolated from the Soudan Iron Mine.</title>
        <authorList>
            <person name="Bonis B.M."/>
            <person name="Gralnick J.A."/>
        </authorList>
    </citation>
    <scope>NUCLEOTIDE SEQUENCE [LARGE SCALE GENOMIC DNA]</scope>
    <source>
        <strain evidence="2 3">JG233</strain>
    </source>
</reference>
<keyword evidence="1" id="KW-1133">Transmembrane helix</keyword>
<dbReference type="OrthoDB" id="6370466at2"/>
<comment type="caution">
    <text evidence="2">The sequence shown here is derived from an EMBL/GenBank/DDBJ whole genome shotgun (WGS) entry which is preliminary data.</text>
</comment>
<dbReference type="AlphaFoldDB" id="A0A0J7JEI1"/>
<proteinExistence type="predicted"/>
<dbReference type="RefSeq" id="WP_048496292.1">
    <property type="nucleotide sequence ID" value="NZ_LFBU01000001.1"/>
</dbReference>
<evidence type="ECO:0000313" key="2">
    <source>
        <dbReference type="EMBL" id="KMQ76299.1"/>
    </source>
</evidence>
<name>A0A0J7JEI1_9GAMM</name>
<keyword evidence="1" id="KW-0812">Transmembrane</keyword>
<keyword evidence="1" id="KW-0472">Membrane</keyword>
<dbReference type="Proteomes" id="UP000036102">
    <property type="component" value="Unassembled WGS sequence"/>
</dbReference>
<organism evidence="2 3">
    <name type="scientific">Marinobacter subterrani</name>
    <dbReference type="NCBI Taxonomy" id="1658765"/>
    <lineage>
        <taxon>Bacteria</taxon>
        <taxon>Pseudomonadati</taxon>
        <taxon>Pseudomonadota</taxon>
        <taxon>Gammaproteobacteria</taxon>
        <taxon>Pseudomonadales</taxon>
        <taxon>Marinobacteraceae</taxon>
        <taxon>Marinobacter</taxon>
    </lineage>
</organism>